<dbReference type="InterPro" id="IPR027356">
    <property type="entry name" value="NPH3_dom"/>
</dbReference>
<evidence type="ECO:0000313" key="7">
    <source>
        <dbReference type="Proteomes" id="UP001159364"/>
    </source>
</evidence>
<feature type="domain" description="BTB" evidence="4">
    <location>
        <begin position="5"/>
        <end position="71"/>
    </location>
</feature>
<organism evidence="6 7">
    <name type="scientific">Erythroxylum novogranatense</name>
    <dbReference type="NCBI Taxonomy" id="1862640"/>
    <lineage>
        <taxon>Eukaryota</taxon>
        <taxon>Viridiplantae</taxon>
        <taxon>Streptophyta</taxon>
        <taxon>Embryophyta</taxon>
        <taxon>Tracheophyta</taxon>
        <taxon>Spermatophyta</taxon>
        <taxon>Magnoliopsida</taxon>
        <taxon>eudicotyledons</taxon>
        <taxon>Gunneridae</taxon>
        <taxon>Pentapetalae</taxon>
        <taxon>rosids</taxon>
        <taxon>fabids</taxon>
        <taxon>Malpighiales</taxon>
        <taxon>Erythroxylaceae</taxon>
        <taxon>Erythroxylum</taxon>
    </lineage>
</organism>
<dbReference type="SMART" id="SM00225">
    <property type="entry name" value="BTB"/>
    <property type="match status" value="1"/>
</dbReference>
<keyword evidence="2" id="KW-0833">Ubl conjugation pathway</keyword>
<sequence>MSQQCDLVIQVNGRRTFFLNQQTLSVYSGKLKKIVAREKKKNEIKSLRIRINDFPGGSDGFELISRFCYSNGGIKITVSNACLLYCGAVFLEMDEEVCIFNLLKQTETFLQGVFFWPWNHILESLRSCVSFFALADSYGLIQKLICAILFKISHNSEAKPLACSSSSPETANGMFASSGKTTYDDSSIDQWWFDDLTTLPPMIINKFAQNLGAYRSKNNNLILTRFLVHYLKSALQRKGGRNMKKGVVHSRNQYSTLAEQAIQGVILAGQKIISCRGLFSVLRIVSNFCLSKDYRDKLEEVIGGMLDQTTLDDLLISGSDTCVYDVDLVLRLVRIFVNSKNASAQRMKKVGSLIDKYLGEISPDQNLKISKFLEVAESLPDSARECFDEVYRAIDIYLEVSMEKTLSFIFASYYP</sequence>
<dbReference type="AlphaFoldDB" id="A0AAV8TSJ2"/>
<dbReference type="PROSITE" id="PS50097">
    <property type="entry name" value="BTB"/>
    <property type="match status" value="1"/>
</dbReference>
<dbReference type="EMBL" id="JAIWQS010000003">
    <property type="protein sequence ID" value="KAJ8769926.1"/>
    <property type="molecule type" value="Genomic_DNA"/>
</dbReference>
<dbReference type="InterPro" id="IPR000210">
    <property type="entry name" value="BTB/POZ_dom"/>
</dbReference>
<evidence type="ECO:0000259" key="4">
    <source>
        <dbReference type="PROSITE" id="PS50097"/>
    </source>
</evidence>
<comment type="caution">
    <text evidence="6">The sequence shown here is derived from an EMBL/GenBank/DDBJ whole genome shotgun (WGS) entry which is preliminary data.</text>
</comment>
<dbReference type="InterPro" id="IPR011333">
    <property type="entry name" value="SKP1/BTB/POZ_sf"/>
</dbReference>
<name>A0AAV8TSJ2_9ROSI</name>
<gene>
    <name evidence="6" type="ORF">K2173_009008</name>
</gene>
<dbReference type="PANTHER" id="PTHR32370">
    <property type="entry name" value="OS12G0117600 PROTEIN"/>
    <property type="match status" value="1"/>
</dbReference>
<evidence type="ECO:0000256" key="2">
    <source>
        <dbReference type="ARBA" id="ARBA00022786"/>
    </source>
</evidence>
<dbReference type="Gene3D" id="3.30.710.10">
    <property type="entry name" value="Potassium Channel Kv1.1, Chain A"/>
    <property type="match status" value="1"/>
</dbReference>
<dbReference type="InterPro" id="IPR043454">
    <property type="entry name" value="NPH3/RPT2-like"/>
</dbReference>
<keyword evidence="7" id="KW-1185">Reference proteome</keyword>
<evidence type="ECO:0000256" key="3">
    <source>
        <dbReference type="PROSITE-ProRule" id="PRU00982"/>
    </source>
</evidence>
<evidence type="ECO:0000259" key="5">
    <source>
        <dbReference type="PROSITE" id="PS51649"/>
    </source>
</evidence>
<protein>
    <recommendedName>
        <fullName evidence="8">Phototropic-responsive NPH3 family protein</fullName>
    </recommendedName>
</protein>
<feature type="domain" description="NPH3" evidence="5">
    <location>
        <begin position="190"/>
        <end position="415"/>
    </location>
</feature>
<evidence type="ECO:0008006" key="8">
    <source>
        <dbReference type="Google" id="ProtNLM"/>
    </source>
</evidence>
<dbReference type="Pfam" id="PF03000">
    <property type="entry name" value="NPH3"/>
    <property type="match status" value="1"/>
</dbReference>
<evidence type="ECO:0000256" key="1">
    <source>
        <dbReference type="ARBA" id="ARBA00004906"/>
    </source>
</evidence>
<dbReference type="PROSITE" id="PS51649">
    <property type="entry name" value="NPH3"/>
    <property type="match status" value="1"/>
</dbReference>
<accession>A0AAV8TSJ2</accession>
<comment type="pathway">
    <text evidence="1">Protein modification; protein ubiquitination.</text>
</comment>
<evidence type="ECO:0000313" key="6">
    <source>
        <dbReference type="EMBL" id="KAJ8769926.1"/>
    </source>
</evidence>
<comment type="similarity">
    <text evidence="3">Belongs to the NPH3 family.</text>
</comment>
<reference evidence="6 7" key="1">
    <citation type="submission" date="2021-09" db="EMBL/GenBank/DDBJ databases">
        <title>Genomic insights and catalytic innovation underlie evolution of tropane alkaloids biosynthesis.</title>
        <authorList>
            <person name="Wang Y.-J."/>
            <person name="Tian T."/>
            <person name="Huang J.-P."/>
            <person name="Huang S.-X."/>
        </authorList>
    </citation>
    <scope>NUCLEOTIDE SEQUENCE [LARGE SCALE GENOMIC DNA]</scope>
    <source>
        <strain evidence="6">KIB-2018</strain>
        <tissue evidence="6">Leaf</tissue>
    </source>
</reference>
<dbReference type="SUPFAM" id="SSF54695">
    <property type="entry name" value="POZ domain"/>
    <property type="match status" value="1"/>
</dbReference>
<proteinExistence type="inferred from homology"/>
<dbReference type="Proteomes" id="UP001159364">
    <property type="component" value="Linkage Group LG03"/>
</dbReference>